<keyword evidence="3" id="KW-1185">Reference proteome</keyword>
<evidence type="ECO:0000313" key="3">
    <source>
        <dbReference type="Proteomes" id="UP000272490"/>
    </source>
</evidence>
<dbReference type="EMBL" id="RRCO01000002">
    <property type="protein sequence ID" value="RRJ25994.1"/>
    <property type="molecule type" value="Genomic_DNA"/>
</dbReference>
<comment type="caution">
    <text evidence="2">The sequence shown here is derived from an EMBL/GenBank/DDBJ whole genome shotgun (WGS) entry which is preliminary data.</text>
</comment>
<sequence>MIVCQVKEILKKYSIFIVAILNLLMFIITCIVFYWSGYMRDQYNIMNDGEYIETFYLICIVISEIFVFSLIYFLRQYKLGIYKVFYLLYIVLLILFVSKTVNCIIYYNNYIVGKYI</sequence>
<accession>A0A3P3QY26</accession>
<reference evidence="2 3" key="1">
    <citation type="submission" date="2018-11" db="EMBL/GenBank/DDBJ databases">
        <title>Genome sequencing of Lachnoanaerobaculum sp. KCOM 2030 (= ChDC B114).</title>
        <authorList>
            <person name="Kook J.-K."/>
            <person name="Park S.-N."/>
            <person name="Lim Y.K."/>
        </authorList>
    </citation>
    <scope>NUCLEOTIDE SEQUENCE [LARGE SCALE GENOMIC DNA]</scope>
    <source>
        <strain evidence="2 3">KCOM 2030</strain>
    </source>
</reference>
<feature type="transmembrane region" description="Helical" evidence="1">
    <location>
        <begin position="12"/>
        <end position="35"/>
    </location>
</feature>
<gene>
    <name evidence="2" type="ORF">EHV10_05510</name>
</gene>
<proteinExistence type="predicted"/>
<name>A0A3P3QY26_9FIRM</name>
<protein>
    <submittedName>
        <fullName evidence="2">Uncharacterized protein</fullName>
    </submittedName>
</protein>
<organism evidence="2 3">
    <name type="scientific">Lachnoanaerobaculum gingivalis</name>
    <dbReference type="NCBI Taxonomy" id="2490855"/>
    <lineage>
        <taxon>Bacteria</taxon>
        <taxon>Bacillati</taxon>
        <taxon>Bacillota</taxon>
        <taxon>Clostridia</taxon>
        <taxon>Lachnospirales</taxon>
        <taxon>Lachnospiraceae</taxon>
        <taxon>Lachnoanaerobaculum</taxon>
    </lineage>
</organism>
<feature type="transmembrane region" description="Helical" evidence="1">
    <location>
        <begin position="86"/>
        <end position="107"/>
    </location>
</feature>
<keyword evidence="1" id="KW-0812">Transmembrane</keyword>
<keyword evidence="1" id="KW-0472">Membrane</keyword>
<dbReference type="AlphaFoldDB" id="A0A3P3QY26"/>
<feature type="transmembrane region" description="Helical" evidence="1">
    <location>
        <begin position="55"/>
        <end position="74"/>
    </location>
</feature>
<dbReference type="Proteomes" id="UP000272490">
    <property type="component" value="Unassembled WGS sequence"/>
</dbReference>
<keyword evidence="1" id="KW-1133">Transmembrane helix</keyword>
<evidence type="ECO:0000256" key="1">
    <source>
        <dbReference type="SAM" id="Phobius"/>
    </source>
</evidence>
<evidence type="ECO:0000313" key="2">
    <source>
        <dbReference type="EMBL" id="RRJ25994.1"/>
    </source>
</evidence>